<dbReference type="Gene3D" id="3.90.1200.10">
    <property type="match status" value="1"/>
</dbReference>
<dbReference type="RefSeq" id="WP_165258264.1">
    <property type="nucleotide sequence ID" value="NZ_JAAKGT010000003.1"/>
</dbReference>
<dbReference type="EMBL" id="JAAKGT010000003">
    <property type="protein sequence ID" value="NGM49924.1"/>
    <property type="molecule type" value="Genomic_DNA"/>
</dbReference>
<proteinExistence type="predicted"/>
<feature type="domain" description="Aminoglycoside phosphotransferase" evidence="1">
    <location>
        <begin position="28"/>
        <end position="243"/>
    </location>
</feature>
<name>A0A6G4QX72_9CAUL</name>
<reference evidence="2" key="1">
    <citation type="submission" date="2020-02" db="EMBL/GenBank/DDBJ databases">
        <authorList>
            <person name="Gao J."/>
            <person name="Sun J."/>
        </authorList>
    </citation>
    <scope>NUCLEOTIDE SEQUENCE</scope>
    <source>
        <strain evidence="2">602-2</strain>
    </source>
</reference>
<accession>A0A6G4QX72</accession>
<dbReference type="SUPFAM" id="SSF56112">
    <property type="entry name" value="Protein kinase-like (PK-like)"/>
    <property type="match status" value="1"/>
</dbReference>
<sequence length="315" mass="33815">MSVAQIPAVARALRATFATDVVDAETRLTGGLSGAGSWRVRVGGIAYALRVDAARDAVRDPARAQACQRIAADALLSPRLRHADPAGGVTIVEWIDARPLSDFPGGGPALLDELARTVRLLHETPAFPPLMDYVDALDGLMKGLLARPLLAPETRGRLAALWAELATASRAAGAEPVSSHNDLNPRNILSDGARLWLVDWEAAFQADRYVDLAAVANLFAPSPQAADRLLTVYFGAPPGDRQRARLALARRVSHLFYAVMFLTLASDERPGARLPCDPSAWPLQQLHAAMGEGQPLLETWEGRLEYGLARLDAAT</sequence>
<protein>
    <submittedName>
        <fullName evidence="2">Phosphotransferase</fullName>
    </submittedName>
</protein>
<dbReference type="InterPro" id="IPR011009">
    <property type="entry name" value="Kinase-like_dom_sf"/>
</dbReference>
<dbReference type="GO" id="GO:0016740">
    <property type="term" value="F:transferase activity"/>
    <property type="evidence" value="ECO:0007669"/>
    <property type="project" value="UniProtKB-KW"/>
</dbReference>
<evidence type="ECO:0000259" key="1">
    <source>
        <dbReference type="Pfam" id="PF01636"/>
    </source>
</evidence>
<dbReference type="InterPro" id="IPR002575">
    <property type="entry name" value="Aminoglycoside_PTrfase"/>
</dbReference>
<comment type="caution">
    <text evidence="2">The sequence shown here is derived from an EMBL/GenBank/DDBJ whole genome shotgun (WGS) entry which is preliminary data.</text>
</comment>
<gene>
    <name evidence="2" type="ORF">G5B46_09935</name>
</gene>
<organism evidence="2">
    <name type="scientific">Caulobacter sp. 602-2</name>
    <dbReference type="NCBI Taxonomy" id="2710887"/>
    <lineage>
        <taxon>Bacteria</taxon>
        <taxon>Pseudomonadati</taxon>
        <taxon>Pseudomonadota</taxon>
        <taxon>Alphaproteobacteria</taxon>
        <taxon>Caulobacterales</taxon>
        <taxon>Caulobacteraceae</taxon>
        <taxon>Caulobacter</taxon>
    </lineage>
</organism>
<evidence type="ECO:0000313" key="2">
    <source>
        <dbReference type="EMBL" id="NGM49924.1"/>
    </source>
</evidence>
<dbReference type="AlphaFoldDB" id="A0A6G4QX72"/>
<keyword evidence="2" id="KW-0808">Transferase</keyword>
<dbReference type="Pfam" id="PF01636">
    <property type="entry name" value="APH"/>
    <property type="match status" value="1"/>
</dbReference>